<dbReference type="PANTHER" id="PTHR37530:SF1">
    <property type="entry name" value="OUTER MEMBRANE PROTEIN SLP"/>
    <property type="match status" value="1"/>
</dbReference>
<dbReference type="RefSeq" id="WP_348757669.1">
    <property type="nucleotide sequence ID" value="NZ_OZ026884.1"/>
</dbReference>
<gene>
    <name evidence="1" type="ORF">MECH1_V1_2367</name>
</gene>
<evidence type="ECO:0000313" key="1">
    <source>
        <dbReference type="EMBL" id="CAL1241143.1"/>
    </source>
</evidence>
<dbReference type="InterPro" id="IPR004658">
    <property type="entry name" value="OMP_Slp"/>
</dbReference>
<keyword evidence="2" id="KW-1185">Reference proteome</keyword>
<dbReference type="PIRSF" id="PIRSF004982">
    <property type="entry name" value="SlP"/>
    <property type="match status" value="1"/>
</dbReference>
<accession>A0ABM9NKI3</accession>
<organism evidence="1 2">
    <name type="scientific">Candidatus Methylocalor cossyra</name>
    <dbReference type="NCBI Taxonomy" id="3108543"/>
    <lineage>
        <taxon>Bacteria</taxon>
        <taxon>Pseudomonadati</taxon>
        <taxon>Pseudomonadota</taxon>
        <taxon>Gammaproteobacteria</taxon>
        <taxon>Methylococcales</taxon>
        <taxon>Methylococcaceae</taxon>
        <taxon>Candidatus Methylocalor</taxon>
    </lineage>
</organism>
<sequence>MNTTATGPVSGKERWARLLPRLAGLLIPILMVGCASSPISKPLRQATEKQPSFAEINARPDAFKGRMVRLGGVIVQTLNKPKVSEVEVLQKPLQKYDDRPQDTDASLGRFLVRCPGFLDPAVYAKGREVTVAGEVEGRETRPLDQIQYTYPVIGCKQIYLWPQQPAVAYAYPPYYWSYPWWGGWPGYYPYWYPYWPYW</sequence>
<keyword evidence="1" id="KW-0449">Lipoprotein</keyword>
<dbReference type="Pfam" id="PF03843">
    <property type="entry name" value="Slp"/>
    <property type="match status" value="1"/>
</dbReference>
<dbReference type="EMBL" id="OZ026884">
    <property type="protein sequence ID" value="CAL1241143.1"/>
    <property type="molecule type" value="Genomic_DNA"/>
</dbReference>
<reference evidence="1 2" key="1">
    <citation type="submission" date="2024-04" db="EMBL/GenBank/DDBJ databases">
        <authorList>
            <person name="Cremers G."/>
        </authorList>
    </citation>
    <scope>NUCLEOTIDE SEQUENCE [LARGE SCALE GENOMIC DNA]</scope>
    <source>
        <strain evidence="1">MeCH1-AG</strain>
    </source>
</reference>
<name>A0ABM9NKI3_9GAMM</name>
<evidence type="ECO:0000313" key="2">
    <source>
        <dbReference type="Proteomes" id="UP001497493"/>
    </source>
</evidence>
<proteinExistence type="predicted"/>
<dbReference type="Proteomes" id="UP001497493">
    <property type="component" value="Chromosome"/>
</dbReference>
<protein>
    <submittedName>
        <fullName evidence="1">Starvation lipoprotein Slp paralog</fullName>
    </submittedName>
</protein>
<dbReference type="PANTHER" id="PTHR37530">
    <property type="entry name" value="OUTER MEMBRANE PROTEIN SLP"/>
    <property type="match status" value="1"/>
</dbReference>